<evidence type="ECO:0000313" key="2">
    <source>
        <dbReference type="Proteomes" id="UP000051298"/>
    </source>
</evidence>
<dbReference type="STRING" id="266809.PM03_05305"/>
<dbReference type="EMBL" id="CYRX01000025">
    <property type="protein sequence ID" value="CUH60432.1"/>
    <property type="molecule type" value="Genomic_DNA"/>
</dbReference>
<evidence type="ECO:0000313" key="1">
    <source>
        <dbReference type="EMBL" id="CUH60432.1"/>
    </source>
</evidence>
<proteinExistence type="predicted"/>
<sequence>MPDLPLTFQDDQWMHQIFLAKSAQNGGVVRRKVADVERKVGRKTFELEVRRRGFHLIEAGGQFIIICTRDPLHLIV</sequence>
<dbReference type="eggNOG" id="ENOG5032YQN">
    <property type="taxonomic scope" value="Bacteria"/>
</dbReference>
<organism evidence="1 2">
    <name type="scientific">Thalassobacter stenotrophicus</name>
    <dbReference type="NCBI Taxonomy" id="266809"/>
    <lineage>
        <taxon>Bacteria</taxon>
        <taxon>Pseudomonadati</taxon>
        <taxon>Pseudomonadota</taxon>
        <taxon>Alphaproteobacteria</taxon>
        <taxon>Rhodobacterales</taxon>
        <taxon>Roseobacteraceae</taxon>
        <taxon>Thalassobacter</taxon>
    </lineage>
</organism>
<dbReference type="AlphaFoldDB" id="A0A0P1EZ73"/>
<gene>
    <name evidence="1" type="ORF">THS5294_01725</name>
</gene>
<evidence type="ECO:0008006" key="3">
    <source>
        <dbReference type="Google" id="ProtNLM"/>
    </source>
</evidence>
<protein>
    <recommendedName>
        <fullName evidence="3">N-(5'-phosphoribosyl)anthranilate isomerase</fullName>
    </recommendedName>
</protein>
<accession>A0A0P1EZ73</accession>
<name>A0A0P1EZ73_9RHOB</name>
<reference evidence="1 2" key="1">
    <citation type="submission" date="2015-09" db="EMBL/GenBank/DDBJ databases">
        <authorList>
            <consortium name="Swine Surveillance"/>
        </authorList>
    </citation>
    <scope>NUCLEOTIDE SEQUENCE [LARGE SCALE GENOMIC DNA]</scope>
    <source>
        <strain evidence="1 2">CECT 5294</strain>
    </source>
</reference>
<dbReference type="Proteomes" id="UP000051298">
    <property type="component" value="Unassembled WGS sequence"/>
</dbReference>